<organism evidence="2 3">
    <name type="scientific">Monoraphidium neglectum</name>
    <dbReference type="NCBI Taxonomy" id="145388"/>
    <lineage>
        <taxon>Eukaryota</taxon>
        <taxon>Viridiplantae</taxon>
        <taxon>Chlorophyta</taxon>
        <taxon>core chlorophytes</taxon>
        <taxon>Chlorophyceae</taxon>
        <taxon>CS clade</taxon>
        <taxon>Sphaeropleales</taxon>
        <taxon>Selenastraceae</taxon>
        <taxon>Monoraphidium</taxon>
    </lineage>
</organism>
<reference evidence="2 3" key="1">
    <citation type="journal article" date="2013" name="BMC Genomics">
        <title>Reconstruction of the lipid metabolism for the microalga Monoraphidium neglectum from its genome sequence reveals characteristics suitable for biofuel production.</title>
        <authorList>
            <person name="Bogen C."/>
            <person name="Al-Dilaimi A."/>
            <person name="Albersmeier A."/>
            <person name="Wichmann J."/>
            <person name="Grundmann M."/>
            <person name="Rupp O."/>
            <person name="Lauersen K.J."/>
            <person name="Blifernez-Klassen O."/>
            <person name="Kalinowski J."/>
            <person name="Goesmann A."/>
            <person name="Mussgnug J.H."/>
            <person name="Kruse O."/>
        </authorList>
    </citation>
    <scope>NUCLEOTIDE SEQUENCE [LARGE SCALE GENOMIC DNA]</scope>
    <source>
        <strain evidence="2 3">SAG 48.87</strain>
    </source>
</reference>
<dbReference type="Proteomes" id="UP000054498">
    <property type="component" value="Unassembled WGS sequence"/>
</dbReference>
<dbReference type="KEGG" id="mng:MNEG_13754"/>
<protein>
    <submittedName>
        <fullName evidence="2">Uncharacterized protein</fullName>
    </submittedName>
</protein>
<evidence type="ECO:0000313" key="3">
    <source>
        <dbReference type="Proteomes" id="UP000054498"/>
    </source>
</evidence>
<sequence>MARNGRVDPPASQADGTTGSGLIRFPSSAAGPGPASSGENDDPLLYGYSDPPSPIAEELPHDLDGGGGGTAGLARRAAAAWRRLVHGPQRPPRFRSGYLTLM</sequence>
<accession>A0A0D2LRC2</accession>
<dbReference type="AlphaFoldDB" id="A0A0D2LRC2"/>
<proteinExistence type="predicted"/>
<dbReference type="RefSeq" id="XP_013893229.1">
    <property type="nucleotide sequence ID" value="XM_014037775.1"/>
</dbReference>
<gene>
    <name evidence="2" type="ORF">MNEG_13754</name>
</gene>
<name>A0A0D2LRC2_9CHLO</name>
<dbReference type="EMBL" id="KK104245">
    <property type="protein sequence ID" value="KIY94209.1"/>
    <property type="molecule type" value="Genomic_DNA"/>
</dbReference>
<keyword evidence="3" id="KW-1185">Reference proteome</keyword>
<feature type="region of interest" description="Disordered" evidence="1">
    <location>
        <begin position="1"/>
        <end position="77"/>
    </location>
</feature>
<feature type="compositionally biased region" description="Low complexity" evidence="1">
    <location>
        <begin position="26"/>
        <end position="38"/>
    </location>
</feature>
<evidence type="ECO:0000256" key="1">
    <source>
        <dbReference type="SAM" id="MobiDB-lite"/>
    </source>
</evidence>
<evidence type="ECO:0000313" key="2">
    <source>
        <dbReference type="EMBL" id="KIY94209.1"/>
    </source>
</evidence>
<dbReference type="GeneID" id="25731248"/>